<proteinExistence type="predicted"/>
<evidence type="ECO:0000313" key="1">
    <source>
        <dbReference type="EMBL" id="KAF7759798.1"/>
    </source>
</evidence>
<dbReference type="Proteomes" id="UP000629468">
    <property type="component" value="Unassembled WGS sequence"/>
</dbReference>
<evidence type="ECO:0000313" key="2">
    <source>
        <dbReference type="Proteomes" id="UP000629468"/>
    </source>
</evidence>
<reference evidence="1 2" key="1">
    <citation type="journal article" name="Sci. Rep.">
        <title>Telomere-to-telomere assembled and centromere annotated genomes of the two main subspecies of the button mushroom Agaricus bisporus reveal especially polymorphic chromosome ends.</title>
        <authorList>
            <person name="Sonnenberg A.S.M."/>
            <person name="Sedaghat-Telgerd N."/>
            <person name="Lavrijssen B."/>
            <person name="Ohm R.A."/>
            <person name="Hendrickx P.M."/>
            <person name="Scholtmeijer K."/>
            <person name="Baars J.J.P."/>
            <person name="van Peer A."/>
        </authorList>
    </citation>
    <scope>NUCLEOTIDE SEQUENCE [LARGE SCALE GENOMIC DNA]</scope>
    <source>
        <strain evidence="1 2">H119_p4</strain>
    </source>
</reference>
<comment type="caution">
    <text evidence="1">The sequence shown here is derived from an EMBL/GenBank/DDBJ whole genome shotgun (WGS) entry which is preliminary data.</text>
</comment>
<protein>
    <submittedName>
        <fullName evidence="1">Uncharacterized protein</fullName>
    </submittedName>
</protein>
<dbReference type="EMBL" id="JABXXO010000016">
    <property type="protein sequence ID" value="KAF7759798.1"/>
    <property type="molecule type" value="Genomic_DNA"/>
</dbReference>
<accession>A0A8H7C054</accession>
<organism evidence="1 2">
    <name type="scientific">Agaricus bisporus var. burnettii</name>
    <dbReference type="NCBI Taxonomy" id="192524"/>
    <lineage>
        <taxon>Eukaryota</taxon>
        <taxon>Fungi</taxon>
        <taxon>Dikarya</taxon>
        <taxon>Basidiomycota</taxon>
        <taxon>Agaricomycotina</taxon>
        <taxon>Agaricomycetes</taxon>
        <taxon>Agaricomycetidae</taxon>
        <taxon>Agaricales</taxon>
        <taxon>Agaricineae</taxon>
        <taxon>Agaricaceae</taxon>
        <taxon>Agaricus</taxon>
    </lineage>
</organism>
<dbReference type="AlphaFoldDB" id="A0A8H7C054"/>
<name>A0A8H7C054_AGABI</name>
<gene>
    <name evidence="1" type="ORF">Agabi119p4_11493</name>
</gene>
<sequence length="76" mass="8403">MQTSRPISQPLPYAEALSAQNLTHEPIYLAFNPASRNEGPGRNPPVHDISAGDRFVAFVDIGIRKAFSKINKRRGN</sequence>